<keyword evidence="5" id="KW-0410">Iron transport</keyword>
<dbReference type="Pfam" id="PF00593">
    <property type="entry name" value="TonB_dep_Rec_b-barrel"/>
    <property type="match status" value="1"/>
</dbReference>
<feature type="signal peptide" evidence="16">
    <location>
        <begin position="1"/>
        <end position="33"/>
    </location>
</feature>
<feature type="domain" description="TonB-dependent receptor plug" evidence="18">
    <location>
        <begin position="71"/>
        <end position="169"/>
    </location>
</feature>
<name>C6XP25_HIRBI</name>
<organism evidence="19 20">
    <name type="scientific">Hirschia baltica (strain ATCC 49814 / DSM 5838 / IFAM 1418)</name>
    <dbReference type="NCBI Taxonomy" id="582402"/>
    <lineage>
        <taxon>Bacteria</taxon>
        <taxon>Pseudomonadati</taxon>
        <taxon>Pseudomonadota</taxon>
        <taxon>Alphaproteobacteria</taxon>
        <taxon>Hyphomonadales</taxon>
        <taxon>Hyphomonadaceae</taxon>
        <taxon>Hirschia</taxon>
    </lineage>
</organism>
<feature type="chain" id="PRO_5002974055" evidence="16">
    <location>
        <begin position="34"/>
        <end position="736"/>
    </location>
</feature>
<keyword evidence="7 16" id="KW-0732">Signal</keyword>
<dbReference type="PROSITE" id="PS52016">
    <property type="entry name" value="TONB_DEPENDENT_REC_3"/>
    <property type="match status" value="1"/>
</dbReference>
<keyword evidence="11 14" id="KW-0472">Membrane</keyword>
<dbReference type="PANTHER" id="PTHR32552:SF89">
    <property type="entry name" value="CATECHOLATE SIDEROPHORE RECEPTOR FIU"/>
    <property type="match status" value="1"/>
</dbReference>
<evidence type="ECO:0000256" key="9">
    <source>
        <dbReference type="ARBA" id="ARBA00023065"/>
    </source>
</evidence>
<dbReference type="GO" id="GO:0038023">
    <property type="term" value="F:signaling receptor activity"/>
    <property type="evidence" value="ECO:0007669"/>
    <property type="project" value="InterPro"/>
</dbReference>
<keyword evidence="9" id="KW-0406">Ion transport</keyword>
<keyword evidence="10 15" id="KW-0798">TonB box</keyword>
<keyword evidence="13 14" id="KW-0998">Cell outer membrane</keyword>
<dbReference type="InterPro" id="IPR010105">
    <property type="entry name" value="TonB_sidphr_rcpt"/>
</dbReference>
<keyword evidence="8" id="KW-0408">Iron</keyword>
<evidence type="ECO:0000256" key="8">
    <source>
        <dbReference type="ARBA" id="ARBA00023004"/>
    </source>
</evidence>
<dbReference type="HOGENOM" id="CLU_008287_9_1_5"/>
<dbReference type="Pfam" id="PF07715">
    <property type="entry name" value="Plug"/>
    <property type="match status" value="1"/>
</dbReference>
<dbReference type="InterPro" id="IPR037066">
    <property type="entry name" value="Plug_dom_sf"/>
</dbReference>
<dbReference type="eggNOG" id="COG4774">
    <property type="taxonomic scope" value="Bacteria"/>
</dbReference>
<keyword evidence="20" id="KW-1185">Reference proteome</keyword>
<evidence type="ECO:0000256" key="1">
    <source>
        <dbReference type="ARBA" id="ARBA00004571"/>
    </source>
</evidence>
<keyword evidence="4 14" id="KW-1134">Transmembrane beta strand</keyword>
<evidence type="ECO:0000256" key="3">
    <source>
        <dbReference type="ARBA" id="ARBA00022448"/>
    </source>
</evidence>
<evidence type="ECO:0000256" key="5">
    <source>
        <dbReference type="ARBA" id="ARBA00022496"/>
    </source>
</evidence>
<evidence type="ECO:0000256" key="13">
    <source>
        <dbReference type="ARBA" id="ARBA00023237"/>
    </source>
</evidence>
<dbReference type="InterPro" id="IPR036942">
    <property type="entry name" value="Beta-barrel_TonB_sf"/>
</dbReference>
<dbReference type="InterPro" id="IPR012910">
    <property type="entry name" value="Plug_dom"/>
</dbReference>
<dbReference type="FunFam" id="2.170.130.10:FF:000001">
    <property type="entry name" value="Catecholate siderophore TonB-dependent receptor"/>
    <property type="match status" value="1"/>
</dbReference>
<dbReference type="GO" id="GO:0009279">
    <property type="term" value="C:cell outer membrane"/>
    <property type="evidence" value="ECO:0007669"/>
    <property type="project" value="UniProtKB-SubCell"/>
</dbReference>
<evidence type="ECO:0000256" key="14">
    <source>
        <dbReference type="PROSITE-ProRule" id="PRU01360"/>
    </source>
</evidence>
<dbReference type="EMBL" id="CP001678">
    <property type="protein sequence ID" value="ACT60205.1"/>
    <property type="molecule type" value="Genomic_DNA"/>
</dbReference>
<keyword evidence="6 14" id="KW-0812">Transmembrane</keyword>
<dbReference type="GO" id="GO:0015891">
    <property type="term" value="P:siderophore transport"/>
    <property type="evidence" value="ECO:0007669"/>
    <property type="project" value="InterPro"/>
</dbReference>
<comment type="subcellular location">
    <subcellularLocation>
        <location evidence="1 14">Cell outer membrane</location>
        <topology evidence="1 14">Multi-pass membrane protein</topology>
    </subcellularLocation>
</comment>
<dbReference type="InterPro" id="IPR000531">
    <property type="entry name" value="Beta-barrel_TonB"/>
</dbReference>
<evidence type="ECO:0000256" key="16">
    <source>
        <dbReference type="SAM" id="SignalP"/>
    </source>
</evidence>
<dbReference type="Proteomes" id="UP000002745">
    <property type="component" value="Chromosome"/>
</dbReference>
<dbReference type="Gene3D" id="2.40.170.20">
    <property type="entry name" value="TonB-dependent receptor, beta-barrel domain"/>
    <property type="match status" value="1"/>
</dbReference>
<dbReference type="AlphaFoldDB" id="C6XP25"/>
<evidence type="ECO:0000256" key="4">
    <source>
        <dbReference type="ARBA" id="ARBA00022452"/>
    </source>
</evidence>
<dbReference type="Gene3D" id="2.170.130.10">
    <property type="entry name" value="TonB-dependent receptor, plug domain"/>
    <property type="match status" value="1"/>
</dbReference>
<evidence type="ECO:0000256" key="12">
    <source>
        <dbReference type="ARBA" id="ARBA00023170"/>
    </source>
</evidence>
<protein>
    <submittedName>
        <fullName evidence="19">TonB-dependent siderophore receptor</fullName>
    </submittedName>
</protein>
<dbReference type="GO" id="GO:0015344">
    <property type="term" value="F:siderophore uptake transmembrane transporter activity"/>
    <property type="evidence" value="ECO:0007669"/>
    <property type="project" value="TreeGrafter"/>
</dbReference>
<keyword evidence="12 19" id="KW-0675">Receptor</keyword>
<dbReference type="KEGG" id="hba:Hbal_2530"/>
<dbReference type="CDD" id="cd01347">
    <property type="entry name" value="ligand_gated_channel"/>
    <property type="match status" value="1"/>
</dbReference>
<evidence type="ECO:0000256" key="6">
    <source>
        <dbReference type="ARBA" id="ARBA00022692"/>
    </source>
</evidence>
<evidence type="ECO:0000256" key="15">
    <source>
        <dbReference type="RuleBase" id="RU003357"/>
    </source>
</evidence>
<feature type="domain" description="TonB-dependent receptor-like beta-barrel" evidence="17">
    <location>
        <begin position="244"/>
        <end position="705"/>
    </location>
</feature>
<evidence type="ECO:0000256" key="11">
    <source>
        <dbReference type="ARBA" id="ARBA00023136"/>
    </source>
</evidence>
<evidence type="ECO:0000256" key="10">
    <source>
        <dbReference type="ARBA" id="ARBA00023077"/>
    </source>
</evidence>
<evidence type="ECO:0000313" key="20">
    <source>
        <dbReference type="Proteomes" id="UP000002745"/>
    </source>
</evidence>
<dbReference type="RefSeq" id="WP_015828355.1">
    <property type="nucleotide sequence ID" value="NC_012982.1"/>
</dbReference>
<sequence length="736" mass="78828">MQSKAANNGIRNFNTLLATTTLGLVMIPLTAQAQTQPPAQSEPVEVGEVAIDTTASEYRAEPESPKYTAPLIDTPRSVTVVTEEILQETGATSLADALRTVPGITMAMGEGGAPLADRPFIRGAESTAGILVDGLRDSSSQSRDTFNLEQIEVVRGASGPLAGRGAAGGSLNLVTKTPKAEDFIAGSIGAGNADYLRGTVDVNKALTDNLAVRLNLLGHDSEIAGRDGVYDDRWGIAPSIAWGFNGPTKVTASYSHYESDGIIDYGVPLDTTTGKPVEGINLDNFYGLLNRDFHETELDSGQLEISHDLNDNLRLRNITRVMTSSLAYIASNPDDSQGNVVNGLVYRSPKSTNSTTDTFTNQTDLQAWFDTGSLSHSLSTGIEFTSEETDRATYSVDTTAPGGVSIPRGGCDQFGAGEASGYNCTDLYAPNPNDPWTGTYTLGTPTNTTADTIGAYIFDSITVSDKWVVNLGVRMDDFETETSTDLSNSETIISYQAGVVYKPANNTSVYASFATAATPSGVTIGDGGDNISTTNQDLKPEQNRNYEIGVKWEPGSGDIALNAAIFRNEILDGHVATAAGRGAPQQAIGEQRVDGIELSASGNITSNWGIFSGYSYLNSEIIDAGPVNTDQVGNKMPNTPEHSFTIWTTYDLFEKAQIGGGASYMSERFGNTANTKSVDDYWRFDAMASYDFTDNIAFQLNMNNLFDERYFERVYSTHMATVAAGRTVIASLKFKY</sequence>
<dbReference type="SUPFAM" id="SSF56935">
    <property type="entry name" value="Porins"/>
    <property type="match status" value="1"/>
</dbReference>
<dbReference type="OrthoDB" id="9760333at2"/>
<dbReference type="NCBIfam" id="TIGR01783">
    <property type="entry name" value="TonB-siderophor"/>
    <property type="match status" value="1"/>
</dbReference>
<reference evidence="20" key="1">
    <citation type="journal article" date="2011" name="J. Bacteriol.">
        <title>Genome sequences of eight morphologically diverse alphaproteobacteria.</title>
        <authorList>
            <consortium name="US DOE Joint Genome Institute"/>
            <person name="Brown P.J."/>
            <person name="Kysela D.T."/>
            <person name="Buechlein A."/>
            <person name="Hemmerich C."/>
            <person name="Brun Y.V."/>
        </authorList>
    </citation>
    <scope>NUCLEOTIDE SEQUENCE [LARGE SCALE GENOMIC DNA]</scope>
    <source>
        <strain evidence="20">ATCC 49814 / DSM 5838 / IFAM 1418</strain>
    </source>
</reference>
<evidence type="ECO:0000256" key="7">
    <source>
        <dbReference type="ARBA" id="ARBA00022729"/>
    </source>
</evidence>
<dbReference type="InterPro" id="IPR039426">
    <property type="entry name" value="TonB-dep_rcpt-like"/>
</dbReference>
<dbReference type="PANTHER" id="PTHR32552">
    <property type="entry name" value="FERRICHROME IRON RECEPTOR-RELATED"/>
    <property type="match status" value="1"/>
</dbReference>
<proteinExistence type="inferred from homology"/>
<evidence type="ECO:0000256" key="2">
    <source>
        <dbReference type="ARBA" id="ARBA00009810"/>
    </source>
</evidence>
<dbReference type="STRING" id="582402.Hbal_2530"/>
<evidence type="ECO:0000313" key="19">
    <source>
        <dbReference type="EMBL" id="ACT60205.1"/>
    </source>
</evidence>
<evidence type="ECO:0000259" key="18">
    <source>
        <dbReference type="Pfam" id="PF07715"/>
    </source>
</evidence>
<comment type="similarity">
    <text evidence="2 14 15">Belongs to the TonB-dependent receptor family.</text>
</comment>
<accession>C6XP25</accession>
<gene>
    <name evidence="19" type="ordered locus">Hbal_2530</name>
</gene>
<keyword evidence="3 14" id="KW-0813">Transport</keyword>
<evidence type="ECO:0000259" key="17">
    <source>
        <dbReference type="Pfam" id="PF00593"/>
    </source>
</evidence>